<keyword evidence="6 9" id="KW-0812">Transmembrane</keyword>
<dbReference type="GO" id="GO:0022857">
    <property type="term" value="F:transmembrane transporter activity"/>
    <property type="evidence" value="ECO:0007669"/>
    <property type="project" value="InterPro"/>
</dbReference>
<comment type="similarity">
    <text evidence="2">Belongs to the binding-protein-dependent transport system permease family. HisMQ subfamily.</text>
</comment>
<dbReference type="RefSeq" id="WP_213160986.1">
    <property type="nucleotide sequence ID" value="NZ_CP058214.1"/>
</dbReference>
<evidence type="ECO:0000256" key="1">
    <source>
        <dbReference type="ARBA" id="ARBA00004429"/>
    </source>
</evidence>
<dbReference type="NCBIfam" id="TIGR01726">
    <property type="entry name" value="HEQRo_perm_3TM"/>
    <property type="match status" value="1"/>
</dbReference>
<evidence type="ECO:0000256" key="8">
    <source>
        <dbReference type="ARBA" id="ARBA00023136"/>
    </source>
</evidence>
<dbReference type="PROSITE" id="PS50928">
    <property type="entry name" value="ABC_TM1"/>
    <property type="match status" value="1"/>
</dbReference>
<dbReference type="CDD" id="cd06261">
    <property type="entry name" value="TM_PBP2"/>
    <property type="match status" value="1"/>
</dbReference>
<feature type="transmembrane region" description="Helical" evidence="9">
    <location>
        <begin position="100"/>
        <end position="123"/>
    </location>
</feature>
<feature type="transmembrane region" description="Helical" evidence="9">
    <location>
        <begin position="167"/>
        <end position="186"/>
    </location>
</feature>
<dbReference type="InterPro" id="IPR000515">
    <property type="entry name" value="MetI-like"/>
</dbReference>
<evidence type="ECO:0000259" key="10">
    <source>
        <dbReference type="PROSITE" id="PS50928"/>
    </source>
</evidence>
<dbReference type="GO" id="GO:0043190">
    <property type="term" value="C:ATP-binding cassette (ABC) transporter complex"/>
    <property type="evidence" value="ECO:0007669"/>
    <property type="project" value="InterPro"/>
</dbReference>
<keyword evidence="3 9" id="KW-0813">Transport</keyword>
<keyword evidence="12" id="KW-1185">Reference proteome</keyword>
<evidence type="ECO:0000256" key="3">
    <source>
        <dbReference type="ARBA" id="ARBA00022448"/>
    </source>
</evidence>
<dbReference type="Proteomes" id="UP000593594">
    <property type="component" value="Chromosome"/>
</dbReference>
<evidence type="ECO:0000256" key="7">
    <source>
        <dbReference type="ARBA" id="ARBA00022989"/>
    </source>
</evidence>
<dbReference type="InterPro" id="IPR051613">
    <property type="entry name" value="ABC_transp_permease_HisMQ"/>
</dbReference>
<dbReference type="InterPro" id="IPR035906">
    <property type="entry name" value="MetI-like_sf"/>
</dbReference>
<name>A0A7S8HCH7_9HYPH</name>
<dbReference type="AlphaFoldDB" id="A0A7S8HCH7"/>
<dbReference type="Pfam" id="PF00528">
    <property type="entry name" value="BPD_transp_1"/>
    <property type="match status" value="1"/>
</dbReference>
<dbReference type="KEGG" id="kmn:HW532_13545"/>
<evidence type="ECO:0000313" key="12">
    <source>
        <dbReference type="Proteomes" id="UP000593594"/>
    </source>
</evidence>
<sequence>MGDLFALVTFGPEGWGDELAAGTWLTVRLALTTVPFGLALGFLVALGRRSGHRIAAPLAAAFTTVFRGLPELLTLFLVYYGGQAVLHAVLAPVLDAPLQVSAFAAGVVALGLVFAAFASEVFLGAFNAVPKGQVEAARALGLSPVQVTRIAVAPAVLRHALPGLANLWLVLVKDTALVSVIALADLMRETQLAVGATDEPFLFYGVACLIYLALSGLSGLGIVAAERWSRRHEREAWGR</sequence>
<keyword evidence="4" id="KW-1003">Cell membrane</keyword>
<keyword evidence="7 9" id="KW-1133">Transmembrane helix</keyword>
<dbReference type="InterPro" id="IPR010065">
    <property type="entry name" value="AA_ABC_transptr_permease_3TM"/>
</dbReference>
<keyword evidence="5" id="KW-0997">Cell inner membrane</keyword>
<gene>
    <name evidence="11" type="ORF">HW532_13545</name>
</gene>
<reference evidence="11 12" key="1">
    <citation type="submission" date="2020-06" db="EMBL/GenBank/DDBJ databases">
        <title>Genome sequence of 2 isolates from Red Sea Mangroves.</title>
        <authorList>
            <person name="Sefrji F."/>
            <person name="Michoud G."/>
            <person name="Merlino G."/>
            <person name="Daffonchio D."/>
        </authorList>
    </citation>
    <scope>NUCLEOTIDE SEQUENCE [LARGE SCALE GENOMIC DNA]</scope>
    <source>
        <strain evidence="11 12">R1DC25</strain>
    </source>
</reference>
<evidence type="ECO:0000256" key="4">
    <source>
        <dbReference type="ARBA" id="ARBA00022475"/>
    </source>
</evidence>
<accession>A0A7S8HCH7</accession>
<dbReference type="EMBL" id="CP058214">
    <property type="protein sequence ID" value="QPC43620.1"/>
    <property type="molecule type" value="Genomic_DNA"/>
</dbReference>
<evidence type="ECO:0000256" key="9">
    <source>
        <dbReference type="RuleBase" id="RU363032"/>
    </source>
</evidence>
<evidence type="ECO:0000256" key="6">
    <source>
        <dbReference type="ARBA" id="ARBA00022692"/>
    </source>
</evidence>
<feature type="transmembrane region" description="Helical" evidence="9">
    <location>
        <begin position="26"/>
        <end position="46"/>
    </location>
</feature>
<comment type="subcellular location">
    <subcellularLocation>
        <location evidence="1">Cell inner membrane</location>
        <topology evidence="1">Multi-pass membrane protein</topology>
    </subcellularLocation>
    <subcellularLocation>
        <location evidence="9">Cell membrane</location>
        <topology evidence="9">Multi-pass membrane protein</topology>
    </subcellularLocation>
</comment>
<keyword evidence="8 9" id="KW-0472">Membrane</keyword>
<feature type="transmembrane region" description="Helical" evidence="9">
    <location>
        <begin position="201"/>
        <end position="225"/>
    </location>
</feature>
<feature type="domain" description="ABC transmembrane type-1" evidence="10">
    <location>
        <begin position="23"/>
        <end position="215"/>
    </location>
</feature>
<dbReference type="PANTHER" id="PTHR30133">
    <property type="entry name" value="CATIONIC AMINO ACID TRANSPORTER, MEMBRANE COMPONENT"/>
    <property type="match status" value="1"/>
</dbReference>
<evidence type="ECO:0000313" key="11">
    <source>
        <dbReference type="EMBL" id="QPC43620.1"/>
    </source>
</evidence>
<proteinExistence type="inferred from homology"/>
<dbReference type="PANTHER" id="PTHR30133:SF2">
    <property type="entry name" value="ARGININE ABC TRANSPORTER PERMEASE PROTEIN ARTQ"/>
    <property type="match status" value="1"/>
</dbReference>
<evidence type="ECO:0000256" key="2">
    <source>
        <dbReference type="ARBA" id="ARBA00010072"/>
    </source>
</evidence>
<organism evidence="11 12">
    <name type="scientific">Kaustia mangrovi</name>
    <dbReference type="NCBI Taxonomy" id="2593653"/>
    <lineage>
        <taxon>Bacteria</taxon>
        <taxon>Pseudomonadati</taxon>
        <taxon>Pseudomonadota</taxon>
        <taxon>Alphaproteobacteria</taxon>
        <taxon>Hyphomicrobiales</taxon>
        <taxon>Parvibaculaceae</taxon>
        <taxon>Kaustia</taxon>
    </lineage>
</organism>
<dbReference type="SUPFAM" id="SSF161098">
    <property type="entry name" value="MetI-like"/>
    <property type="match status" value="1"/>
</dbReference>
<evidence type="ECO:0000256" key="5">
    <source>
        <dbReference type="ARBA" id="ARBA00022519"/>
    </source>
</evidence>
<dbReference type="Gene3D" id="1.10.3720.10">
    <property type="entry name" value="MetI-like"/>
    <property type="match status" value="1"/>
</dbReference>
<protein>
    <submittedName>
        <fullName evidence="11">ABC transporter permease subunit</fullName>
    </submittedName>
</protein>